<dbReference type="InterPro" id="IPR017850">
    <property type="entry name" value="Alkaline_phosphatase_core_sf"/>
</dbReference>
<dbReference type="Pfam" id="PF01663">
    <property type="entry name" value="Phosphodiest"/>
    <property type="match status" value="1"/>
</dbReference>
<evidence type="ECO:0000313" key="1">
    <source>
        <dbReference type="EMBL" id="UYM15823.1"/>
    </source>
</evidence>
<evidence type="ECO:0000313" key="2">
    <source>
        <dbReference type="Proteomes" id="UP001163255"/>
    </source>
</evidence>
<dbReference type="EMBL" id="CP103300">
    <property type="protein sequence ID" value="UYM15823.1"/>
    <property type="molecule type" value="Genomic_DNA"/>
</dbReference>
<reference evidence="1" key="1">
    <citation type="submission" date="2022-10" db="EMBL/GenBank/DDBJ databases">
        <title>Completed Genome Sequence of two octocoral isolated bacterium, Endozoicomonas euniceicola EF212T and Endozoicomonas gorgoniicola PS125T.</title>
        <authorList>
            <person name="Chiou Y.-J."/>
            <person name="Chen Y.-H."/>
        </authorList>
    </citation>
    <scope>NUCLEOTIDE SEQUENCE</scope>
    <source>
        <strain evidence="1">EF212</strain>
    </source>
</reference>
<organism evidence="1 2">
    <name type="scientific">Endozoicomonas euniceicola</name>
    <dbReference type="NCBI Taxonomy" id="1234143"/>
    <lineage>
        <taxon>Bacteria</taxon>
        <taxon>Pseudomonadati</taxon>
        <taxon>Pseudomonadota</taxon>
        <taxon>Gammaproteobacteria</taxon>
        <taxon>Oceanospirillales</taxon>
        <taxon>Endozoicomonadaceae</taxon>
        <taxon>Endozoicomonas</taxon>
    </lineage>
</organism>
<dbReference type="CDD" id="cd00016">
    <property type="entry name" value="ALP_like"/>
    <property type="match status" value="1"/>
</dbReference>
<dbReference type="Proteomes" id="UP001163255">
    <property type="component" value="Chromosome"/>
</dbReference>
<accession>A0ABY6GUV9</accession>
<dbReference type="Gene3D" id="3.40.720.10">
    <property type="entry name" value="Alkaline Phosphatase, subunit A"/>
    <property type="match status" value="1"/>
</dbReference>
<keyword evidence="2" id="KW-1185">Reference proteome</keyword>
<sequence length="594" mass="66175">MNEKNVLPIAARIVARTVALWLCIAGSSVQAQKRAILIGFDGVQYEELRRVSPPNFDRLEMSKAYVGGIAGENSQQATSSGPGWTTVLTGVWVDKHKVSTNSSGLASPDYPSLFRHIHNYDSSLTQASIINWSSIHTQYFANDLSLIDRVESGLTDSNVASAAIEEINKNTDFIFLQLDEPDGVGHDHGFGSEYDQSLREADQRLGDILDAIDQSEQNTNSEWLVLVTTDHGRTPGSGTGHGGQSESEKTVFIASNQSLNEEFTQHTVPANSDYSGLYGYPALTALTPTVLAWLGAPLAQEWKMDSPSLYGDVGVRKLMKGNRGELTWISDSDQLVEIFKNDLPVETIQASSQQWRDPEPSDAGFVDYVLSLNANPVAYRLNTVDINAAFSWDTTRSYMFRNDAQYIRYNKVTDRSVSGYPRPTDNNNWLGLEPYQQLIVASFYKDSTTAYFFLADGRYLSYNLTLDKVRDGYPKAIDANTWPGMENYATSISATLRWKGDKVYFFLKSGDYVRFDLGDDKADAGYPRPTNNANWPGLEPYATEIIATLKWNNDRAYFFLENQQYIRYSIANDRIDSGYPAATNGNSWPGLLAP</sequence>
<dbReference type="InterPro" id="IPR036375">
    <property type="entry name" value="Hemopexin-like_dom_sf"/>
</dbReference>
<gene>
    <name evidence="1" type="ORF">NX720_23855</name>
</gene>
<dbReference type="InterPro" id="IPR002591">
    <property type="entry name" value="Phosphodiest/P_Trfase"/>
</dbReference>
<dbReference type="Gene3D" id="2.110.10.10">
    <property type="entry name" value="Hemopexin-like domain"/>
    <property type="match status" value="2"/>
</dbReference>
<protein>
    <submittedName>
        <fullName evidence="1">Alkaline phosphatase family protein</fullName>
    </submittedName>
</protein>
<proteinExistence type="predicted"/>
<name>A0ABY6GUV9_9GAMM</name>
<dbReference type="SMART" id="SM00120">
    <property type="entry name" value="HX"/>
    <property type="match status" value="3"/>
</dbReference>
<dbReference type="SUPFAM" id="SSF53649">
    <property type="entry name" value="Alkaline phosphatase-like"/>
    <property type="match status" value="1"/>
</dbReference>
<dbReference type="RefSeq" id="WP_262598026.1">
    <property type="nucleotide sequence ID" value="NZ_CP103300.1"/>
</dbReference>
<dbReference type="SUPFAM" id="SSF50923">
    <property type="entry name" value="Hemopexin-like domain"/>
    <property type="match status" value="1"/>
</dbReference>
<dbReference type="InterPro" id="IPR018487">
    <property type="entry name" value="Hemopexin-like_repeat"/>
</dbReference>